<organism evidence="1">
    <name type="scientific">Salmonella enterica</name>
    <name type="common">Salmonella choleraesuis</name>
    <dbReference type="NCBI Taxonomy" id="28901"/>
    <lineage>
        <taxon>Bacteria</taxon>
        <taxon>Pseudomonadati</taxon>
        <taxon>Pseudomonadota</taxon>
        <taxon>Gammaproteobacteria</taxon>
        <taxon>Enterobacterales</taxon>
        <taxon>Enterobacteriaceae</taxon>
        <taxon>Salmonella</taxon>
    </lineage>
</organism>
<gene>
    <name evidence="1" type="ORF">A9Y31_21705</name>
</gene>
<reference evidence="1" key="1">
    <citation type="submission" date="2018-07" db="EMBL/GenBank/DDBJ databases">
        <authorList>
            <consortium name="PulseNet: The National Subtyping Network for Foodborne Disease Surveillance"/>
            <person name="Tarr C.L."/>
            <person name="Trees E."/>
            <person name="Katz L.S."/>
            <person name="Carleton-Romer H.A."/>
            <person name="Stroika S."/>
            <person name="Kucerova Z."/>
            <person name="Roache K.F."/>
            <person name="Sabol A.L."/>
            <person name="Besser J."/>
            <person name="Gerner-Smidt P."/>
        </authorList>
    </citation>
    <scope>NUCLEOTIDE SEQUENCE</scope>
    <source>
        <strain evidence="1">PNUSAS002170</strain>
    </source>
</reference>
<comment type="caution">
    <text evidence="1">The sequence shown here is derived from an EMBL/GenBank/DDBJ whole genome shotgun (WGS) entry which is preliminary data.</text>
</comment>
<dbReference type="EMBL" id="AALNVM010000024">
    <property type="protein sequence ID" value="EDB5428919.1"/>
    <property type="molecule type" value="Genomic_DNA"/>
</dbReference>
<evidence type="ECO:0000313" key="1">
    <source>
        <dbReference type="EMBL" id="EDB5428919.1"/>
    </source>
</evidence>
<name>A0A627B7Z9_SALER</name>
<dbReference type="AlphaFoldDB" id="A0A627B7Z9"/>
<proteinExistence type="predicted"/>
<sequence length="207" mass="23689">MPTKHIDDRTAAELDELYVRCVTLTQQPVKEVEVLRLAIQKGINNIADDDILASMSVKNTVWKGLADTVWNEVTPFWPLDAITGSNFDALAEAHSKTWQRFPSESCRKALYAELIREHIQLNDPIFSTYDSLFPAEDFGLTVEEEQALREERKRLNEEYLTSLPALNGRLYSELSSHEKTLAQHYTKMISFEPIGNDDFRVLVNADK</sequence>
<accession>A0A627B7Z9</accession>
<protein>
    <submittedName>
        <fullName evidence="1">Uncharacterized protein</fullName>
    </submittedName>
</protein>